<dbReference type="SUPFAM" id="SSF57701">
    <property type="entry name" value="Zn2/Cys6 DNA-binding domain"/>
    <property type="match status" value="1"/>
</dbReference>
<dbReference type="KEGG" id="psco:LY89DRAFT_490469"/>
<feature type="domain" description="Zn(2)-C6 fungal-type" evidence="3">
    <location>
        <begin position="10"/>
        <end position="42"/>
    </location>
</feature>
<proteinExistence type="predicted"/>
<dbReference type="CDD" id="cd00067">
    <property type="entry name" value="GAL4"/>
    <property type="match status" value="1"/>
</dbReference>
<feature type="compositionally biased region" description="Polar residues" evidence="2">
    <location>
        <begin position="97"/>
        <end position="108"/>
    </location>
</feature>
<evidence type="ECO:0000313" key="5">
    <source>
        <dbReference type="Proteomes" id="UP000070700"/>
    </source>
</evidence>
<keyword evidence="5" id="KW-1185">Reference proteome</keyword>
<dbReference type="Proteomes" id="UP000070700">
    <property type="component" value="Unassembled WGS sequence"/>
</dbReference>
<organism evidence="4 5">
    <name type="scientific">Mollisia scopiformis</name>
    <name type="common">Conifer needle endophyte fungus</name>
    <name type="synonym">Phialocephala scopiformis</name>
    <dbReference type="NCBI Taxonomy" id="149040"/>
    <lineage>
        <taxon>Eukaryota</taxon>
        <taxon>Fungi</taxon>
        <taxon>Dikarya</taxon>
        <taxon>Ascomycota</taxon>
        <taxon>Pezizomycotina</taxon>
        <taxon>Leotiomycetes</taxon>
        <taxon>Helotiales</taxon>
        <taxon>Mollisiaceae</taxon>
        <taxon>Mollisia</taxon>
    </lineage>
</organism>
<dbReference type="EMBL" id="KQ947411">
    <property type="protein sequence ID" value="KUJ19440.1"/>
    <property type="molecule type" value="Genomic_DNA"/>
</dbReference>
<dbReference type="GO" id="GO:0000981">
    <property type="term" value="F:DNA-binding transcription factor activity, RNA polymerase II-specific"/>
    <property type="evidence" value="ECO:0007669"/>
    <property type="project" value="InterPro"/>
</dbReference>
<feature type="region of interest" description="Disordered" evidence="2">
    <location>
        <begin position="292"/>
        <end position="322"/>
    </location>
</feature>
<name>A0A194XGW4_MOLSC</name>
<sequence length="463" mass="51165">MTDEIRRRAACDRCHSQKIRCPRQPGQVACSRCVKSGSRCNFSPFRQKKNPNDDGSPGGSVPEDRVLTSPRDATRPLSTYAAPKRRRVDLEPGASEDQVTTNASQSYEPFNVDDMGLDWMQDSYPTSQDVVDPTLSHIFPLPEGTGSQGIFSLMDYDPNPIVQLRKELNLTRSLHKTSHLLPNPESRAQIIPIAPNMWIPGNPVIETASVGDCVQKLSQLSVDLYQHSLTLPPMSIHDPENADEDGAMESGLKDYSQFILEETFRLTQGLIDIYPTFLCTFLNHVPSQGSTPPFWMDTSPSESSSASPEDSGEPVIPQQPRPPLDHSSILLILSCHTRIIEIYETLFKHMDVCMRQKGIPLNSRQSNMKVPTLSIGTYTPPPSSAIPMQMLLLIQFASQLFNYAEDLALEIEGHDGGRKPVASEDTTLALTRAAAANVKDRASHMAQEIGTMRGLMLRAGILA</sequence>
<dbReference type="RefSeq" id="XP_018073795.1">
    <property type="nucleotide sequence ID" value="XM_018207893.1"/>
</dbReference>
<gene>
    <name evidence="4" type="ORF">LY89DRAFT_490469</name>
</gene>
<dbReference type="OrthoDB" id="4330117at2759"/>
<dbReference type="AlphaFoldDB" id="A0A194XGW4"/>
<evidence type="ECO:0000256" key="1">
    <source>
        <dbReference type="ARBA" id="ARBA00023242"/>
    </source>
</evidence>
<evidence type="ECO:0000313" key="4">
    <source>
        <dbReference type="EMBL" id="KUJ19440.1"/>
    </source>
</evidence>
<keyword evidence="1" id="KW-0539">Nucleus</keyword>
<feature type="region of interest" description="Disordered" evidence="2">
    <location>
        <begin position="43"/>
        <end position="108"/>
    </location>
</feature>
<dbReference type="Gene3D" id="4.10.240.10">
    <property type="entry name" value="Zn(2)-C6 fungal-type DNA-binding domain"/>
    <property type="match status" value="1"/>
</dbReference>
<dbReference type="PROSITE" id="PS50048">
    <property type="entry name" value="ZN2_CY6_FUNGAL_2"/>
    <property type="match status" value="1"/>
</dbReference>
<dbReference type="InterPro" id="IPR036864">
    <property type="entry name" value="Zn2-C6_fun-type_DNA-bd_sf"/>
</dbReference>
<dbReference type="GeneID" id="28817619"/>
<evidence type="ECO:0000259" key="3">
    <source>
        <dbReference type="PROSITE" id="PS50048"/>
    </source>
</evidence>
<evidence type="ECO:0000256" key="2">
    <source>
        <dbReference type="SAM" id="MobiDB-lite"/>
    </source>
</evidence>
<protein>
    <recommendedName>
        <fullName evidence="3">Zn(2)-C6 fungal-type domain-containing protein</fullName>
    </recommendedName>
</protein>
<dbReference type="Pfam" id="PF00172">
    <property type="entry name" value="Zn_clus"/>
    <property type="match status" value="1"/>
</dbReference>
<reference evidence="4 5" key="1">
    <citation type="submission" date="2015-10" db="EMBL/GenBank/DDBJ databases">
        <title>Full genome of DAOMC 229536 Phialocephala scopiformis, a fungal endophyte of spruce producing the potent anti-insectan compound rugulosin.</title>
        <authorList>
            <consortium name="DOE Joint Genome Institute"/>
            <person name="Walker A.K."/>
            <person name="Frasz S.L."/>
            <person name="Seifert K.A."/>
            <person name="Miller J.D."/>
            <person name="Mondo S.J."/>
            <person name="Labutti K."/>
            <person name="Lipzen A."/>
            <person name="Dockter R."/>
            <person name="Kennedy M."/>
            <person name="Grigoriev I.V."/>
            <person name="Spatafora J.W."/>
        </authorList>
    </citation>
    <scope>NUCLEOTIDE SEQUENCE [LARGE SCALE GENOMIC DNA]</scope>
    <source>
        <strain evidence="4 5">CBS 120377</strain>
    </source>
</reference>
<dbReference type="GO" id="GO:0008270">
    <property type="term" value="F:zinc ion binding"/>
    <property type="evidence" value="ECO:0007669"/>
    <property type="project" value="InterPro"/>
</dbReference>
<dbReference type="PROSITE" id="PS00463">
    <property type="entry name" value="ZN2_CY6_FUNGAL_1"/>
    <property type="match status" value="1"/>
</dbReference>
<dbReference type="InParanoid" id="A0A194XGW4"/>
<accession>A0A194XGW4</accession>
<dbReference type="InterPro" id="IPR001138">
    <property type="entry name" value="Zn2Cys6_DnaBD"/>
</dbReference>
<dbReference type="SMART" id="SM00066">
    <property type="entry name" value="GAL4"/>
    <property type="match status" value="1"/>
</dbReference>
<feature type="compositionally biased region" description="Low complexity" evidence="2">
    <location>
        <begin position="299"/>
        <end position="309"/>
    </location>
</feature>